<evidence type="ECO:0000313" key="1">
    <source>
        <dbReference type="EMBL" id="JAH77023.1"/>
    </source>
</evidence>
<dbReference type="AlphaFoldDB" id="A0A0E9VIG4"/>
<protein>
    <submittedName>
        <fullName evidence="1">Uncharacterized protein</fullName>
    </submittedName>
</protein>
<dbReference type="EMBL" id="GBXM01031554">
    <property type="protein sequence ID" value="JAH77023.1"/>
    <property type="molecule type" value="Transcribed_RNA"/>
</dbReference>
<sequence length="57" mass="6748">MDRAYQMRYESVPHSGVLCSHCSPSRLLKCLPHRNMLLILPTIQCCYRRELLILKLF</sequence>
<proteinExistence type="predicted"/>
<organism evidence="1">
    <name type="scientific">Anguilla anguilla</name>
    <name type="common">European freshwater eel</name>
    <name type="synonym">Muraena anguilla</name>
    <dbReference type="NCBI Taxonomy" id="7936"/>
    <lineage>
        <taxon>Eukaryota</taxon>
        <taxon>Metazoa</taxon>
        <taxon>Chordata</taxon>
        <taxon>Craniata</taxon>
        <taxon>Vertebrata</taxon>
        <taxon>Euteleostomi</taxon>
        <taxon>Actinopterygii</taxon>
        <taxon>Neopterygii</taxon>
        <taxon>Teleostei</taxon>
        <taxon>Anguilliformes</taxon>
        <taxon>Anguillidae</taxon>
        <taxon>Anguilla</taxon>
    </lineage>
</organism>
<reference evidence="1" key="2">
    <citation type="journal article" date="2015" name="Fish Shellfish Immunol.">
        <title>Early steps in the European eel (Anguilla anguilla)-Vibrio vulnificus interaction in the gills: Role of the RtxA13 toxin.</title>
        <authorList>
            <person name="Callol A."/>
            <person name="Pajuelo D."/>
            <person name="Ebbesson L."/>
            <person name="Teles M."/>
            <person name="MacKenzie S."/>
            <person name="Amaro C."/>
        </authorList>
    </citation>
    <scope>NUCLEOTIDE SEQUENCE</scope>
</reference>
<accession>A0A0E9VIG4</accession>
<name>A0A0E9VIG4_ANGAN</name>
<reference evidence="1" key="1">
    <citation type="submission" date="2014-11" db="EMBL/GenBank/DDBJ databases">
        <authorList>
            <person name="Amaro Gonzalez C."/>
        </authorList>
    </citation>
    <scope>NUCLEOTIDE SEQUENCE</scope>
</reference>